<protein>
    <submittedName>
        <fullName evidence="1">Type II toxin-antitoxin system HicB family antitoxin</fullName>
    </submittedName>
</protein>
<dbReference type="Proteomes" id="UP000297258">
    <property type="component" value="Unassembled WGS sequence"/>
</dbReference>
<evidence type="ECO:0000313" key="1">
    <source>
        <dbReference type="EMBL" id="TFW27344.1"/>
    </source>
</evidence>
<dbReference type="OrthoDB" id="5772151at2"/>
<keyword evidence="2" id="KW-1185">Reference proteome</keyword>
<dbReference type="Gene3D" id="3.30.160.250">
    <property type="match status" value="1"/>
</dbReference>
<name>A0A4Y9SQ30_9BURK</name>
<dbReference type="EMBL" id="SPUM01000152">
    <property type="protein sequence ID" value="TFW27344.1"/>
    <property type="molecule type" value="Genomic_DNA"/>
</dbReference>
<organism evidence="1 2">
    <name type="scientific">Massilia horti</name>
    <dbReference type="NCBI Taxonomy" id="2562153"/>
    <lineage>
        <taxon>Bacteria</taxon>
        <taxon>Pseudomonadati</taxon>
        <taxon>Pseudomonadota</taxon>
        <taxon>Betaproteobacteria</taxon>
        <taxon>Burkholderiales</taxon>
        <taxon>Oxalobacteraceae</taxon>
        <taxon>Telluria group</taxon>
        <taxon>Massilia</taxon>
    </lineage>
</organism>
<dbReference type="SUPFAM" id="SSF143100">
    <property type="entry name" value="TTHA1013/TTHA0281-like"/>
    <property type="match status" value="1"/>
</dbReference>
<proteinExistence type="predicted"/>
<dbReference type="RefSeq" id="WP_135192250.1">
    <property type="nucleotide sequence ID" value="NZ_SPUM01000152.1"/>
</dbReference>
<dbReference type="AlphaFoldDB" id="A0A4Y9SQ30"/>
<comment type="caution">
    <text evidence="1">The sequence shown here is derived from an EMBL/GenBank/DDBJ whole genome shotgun (WGS) entry which is preliminary data.</text>
</comment>
<dbReference type="InterPro" id="IPR035069">
    <property type="entry name" value="TTHA1013/TTHA0281-like"/>
</dbReference>
<evidence type="ECO:0000313" key="2">
    <source>
        <dbReference type="Proteomes" id="UP000297258"/>
    </source>
</evidence>
<gene>
    <name evidence="1" type="ORF">E4O92_24475</name>
</gene>
<sequence>MLNYPITVTSDPNGTLQVGFPDVPLAAVSSQDREDVLSRAKGALEHALELCIGDGRPVPLPSRTNNDQPGVLLGALPTAKILLWNAMLASDIGIAELARRLGRPIDDVERLFELERPTDISLIEKAANALGKRVEIQIA</sequence>
<accession>A0A4Y9SQ30</accession>
<reference evidence="1 2" key="1">
    <citation type="submission" date="2019-03" db="EMBL/GenBank/DDBJ databases">
        <title>Draft genome of Massilia hortus sp. nov., a novel bacterial species of the Oxalobacteraceae family.</title>
        <authorList>
            <person name="Peta V."/>
            <person name="Raths R."/>
            <person name="Bucking H."/>
        </authorList>
    </citation>
    <scope>NUCLEOTIDE SEQUENCE [LARGE SCALE GENOMIC DNA]</scope>
    <source>
        <strain evidence="1 2">ONC3</strain>
    </source>
</reference>